<protein>
    <submittedName>
        <fullName evidence="1">Uncharacterized protein</fullName>
    </submittedName>
</protein>
<organism evidence="1 2">
    <name type="scientific">Biomphalaria pfeifferi</name>
    <name type="common">Bloodfluke planorb</name>
    <name type="synonym">Freshwater snail</name>
    <dbReference type="NCBI Taxonomy" id="112525"/>
    <lineage>
        <taxon>Eukaryota</taxon>
        <taxon>Metazoa</taxon>
        <taxon>Spiralia</taxon>
        <taxon>Lophotrochozoa</taxon>
        <taxon>Mollusca</taxon>
        <taxon>Gastropoda</taxon>
        <taxon>Heterobranchia</taxon>
        <taxon>Euthyneura</taxon>
        <taxon>Panpulmonata</taxon>
        <taxon>Hygrophila</taxon>
        <taxon>Lymnaeoidea</taxon>
        <taxon>Planorbidae</taxon>
        <taxon>Biomphalaria</taxon>
    </lineage>
</organism>
<sequence length="108" mass="11924">MGILLRSANESPVDEDVTVNDCDRVSRDADDSLEEGLVLEFGEVSIAGGAVERVHDEVATCVRARTILGKRDEVREAGGPVEDDRQNRCVIEEHAHRCKHPDRSQADE</sequence>
<dbReference type="Proteomes" id="UP001233172">
    <property type="component" value="Unassembled WGS sequence"/>
</dbReference>
<evidence type="ECO:0000313" key="1">
    <source>
        <dbReference type="EMBL" id="KAK0039468.1"/>
    </source>
</evidence>
<reference evidence="1" key="1">
    <citation type="journal article" date="2023" name="PLoS Negl. Trop. Dis.">
        <title>A genome sequence for Biomphalaria pfeifferi, the major vector snail for the human-infecting parasite Schistosoma mansoni.</title>
        <authorList>
            <person name="Bu L."/>
            <person name="Lu L."/>
            <person name="Laidemitt M.R."/>
            <person name="Zhang S.M."/>
            <person name="Mutuku M."/>
            <person name="Mkoji G."/>
            <person name="Steinauer M."/>
            <person name="Loker E.S."/>
        </authorList>
    </citation>
    <scope>NUCLEOTIDE SEQUENCE</scope>
    <source>
        <strain evidence="1">KasaAsao</strain>
    </source>
</reference>
<dbReference type="EMBL" id="JASAOG010000445">
    <property type="protein sequence ID" value="KAK0039468.1"/>
    <property type="molecule type" value="Genomic_DNA"/>
</dbReference>
<comment type="caution">
    <text evidence="1">The sequence shown here is derived from an EMBL/GenBank/DDBJ whole genome shotgun (WGS) entry which is preliminary data.</text>
</comment>
<reference evidence="1" key="2">
    <citation type="submission" date="2023-04" db="EMBL/GenBank/DDBJ databases">
        <authorList>
            <person name="Bu L."/>
            <person name="Lu L."/>
            <person name="Laidemitt M.R."/>
            <person name="Zhang S.M."/>
            <person name="Mutuku M."/>
            <person name="Mkoji G."/>
            <person name="Steinauer M."/>
            <person name="Loker E.S."/>
        </authorList>
    </citation>
    <scope>NUCLEOTIDE SEQUENCE</scope>
    <source>
        <strain evidence="1">KasaAsao</strain>
        <tissue evidence="1">Whole Snail</tissue>
    </source>
</reference>
<gene>
    <name evidence="1" type="ORF">Bpfe_031055</name>
</gene>
<dbReference type="AlphaFoldDB" id="A0AAD8EU55"/>
<evidence type="ECO:0000313" key="2">
    <source>
        <dbReference type="Proteomes" id="UP001233172"/>
    </source>
</evidence>
<proteinExistence type="predicted"/>
<keyword evidence="2" id="KW-1185">Reference proteome</keyword>
<name>A0AAD8EU55_BIOPF</name>
<accession>A0AAD8EU55</accession>